<reference evidence="2 3" key="1">
    <citation type="submission" date="2020-02" db="EMBL/GenBank/DDBJ databases">
        <title>Whole-genome analyses of novel actinobacteria.</title>
        <authorList>
            <person name="Sahin N."/>
            <person name="Tokatli A."/>
        </authorList>
    </citation>
    <scope>NUCLEOTIDE SEQUENCE [LARGE SCALE GENOMIC DNA]</scope>
    <source>
        <strain evidence="2 3">YC419</strain>
    </source>
</reference>
<feature type="domain" description="Transposase IS204/IS1001/IS1096/IS1165 zinc-finger" evidence="1">
    <location>
        <begin position="38"/>
        <end position="77"/>
    </location>
</feature>
<evidence type="ECO:0000259" key="1">
    <source>
        <dbReference type="Pfam" id="PF14690"/>
    </source>
</evidence>
<name>A0ABX0DTK9_9ACTN</name>
<dbReference type="Proteomes" id="UP001518140">
    <property type="component" value="Unassembled WGS sequence"/>
</dbReference>
<dbReference type="EMBL" id="JAAKZX010000085">
    <property type="protein sequence ID" value="NGO45253.1"/>
    <property type="molecule type" value="Genomic_DNA"/>
</dbReference>
<organism evidence="2 3">
    <name type="scientific">Streptomyces ureilyticus</name>
    <dbReference type="NCBI Taxonomy" id="1775131"/>
    <lineage>
        <taxon>Bacteria</taxon>
        <taxon>Bacillati</taxon>
        <taxon>Actinomycetota</taxon>
        <taxon>Actinomycetes</taxon>
        <taxon>Kitasatosporales</taxon>
        <taxon>Streptomycetaceae</taxon>
        <taxon>Streptomyces</taxon>
    </lineage>
</organism>
<protein>
    <submittedName>
        <fullName evidence="2">Transposase family protein</fullName>
    </submittedName>
</protein>
<keyword evidence="3" id="KW-1185">Reference proteome</keyword>
<accession>A0ABX0DTK9</accession>
<evidence type="ECO:0000313" key="3">
    <source>
        <dbReference type="Proteomes" id="UP001518140"/>
    </source>
</evidence>
<proteinExistence type="predicted"/>
<dbReference type="InterPro" id="IPR029261">
    <property type="entry name" value="Transposase_Znf"/>
</dbReference>
<dbReference type="Pfam" id="PF14690">
    <property type="entry name" value="Zn_ribbon_ISL3"/>
    <property type="match status" value="1"/>
</dbReference>
<comment type="caution">
    <text evidence="2">The sequence shown here is derived from an EMBL/GenBank/DDBJ whole genome shotgun (WGS) entry which is preliminary data.</text>
</comment>
<gene>
    <name evidence="2" type="ORF">G6048_24915</name>
</gene>
<sequence length="96" mass="10627">MRVETLEDVFLPGLNLKVRQLMAADGNVVVDAAGCGPPGKCPQCEHPATRVHSRYWRQISELPVGGRGLLVRLHVRRSSAIRASANAGRSWNRWRA</sequence>
<evidence type="ECO:0000313" key="2">
    <source>
        <dbReference type="EMBL" id="NGO45253.1"/>
    </source>
</evidence>